<proteinExistence type="predicted"/>
<dbReference type="EMBL" id="KZ772743">
    <property type="protein sequence ID" value="PTQ35384.1"/>
    <property type="molecule type" value="Genomic_DNA"/>
</dbReference>
<sequence>MHYVRRCQRIQRFPLFHDGCSVRDLVRQSFYPAGQSVALPSVGAVIRARPDWSTSSPAARGAPRRLAPGVLVHATGDLNWPAGLEAVPLLALGSALEAVGWERGFRWSFGRECDVRNVLNLRAYCHRIPSKNSVRNVVESGTRGV</sequence>
<protein>
    <submittedName>
        <fullName evidence="1">Uncharacterized protein</fullName>
    </submittedName>
</protein>
<accession>A0A2R6WNF5</accession>
<organism evidence="1 2">
    <name type="scientific">Marchantia polymorpha</name>
    <name type="common">Common liverwort</name>
    <name type="synonym">Marchantia aquatica</name>
    <dbReference type="NCBI Taxonomy" id="3197"/>
    <lineage>
        <taxon>Eukaryota</taxon>
        <taxon>Viridiplantae</taxon>
        <taxon>Streptophyta</taxon>
        <taxon>Embryophyta</taxon>
        <taxon>Marchantiophyta</taxon>
        <taxon>Marchantiopsida</taxon>
        <taxon>Marchantiidae</taxon>
        <taxon>Marchantiales</taxon>
        <taxon>Marchantiaceae</taxon>
        <taxon>Marchantia</taxon>
    </lineage>
</organism>
<name>A0A2R6WNF5_MARPO</name>
<reference evidence="2" key="1">
    <citation type="journal article" date="2017" name="Cell">
        <title>Insights into land plant evolution garnered from the Marchantia polymorpha genome.</title>
        <authorList>
            <person name="Bowman J.L."/>
            <person name="Kohchi T."/>
            <person name="Yamato K.T."/>
            <person name="Jenkins J."/>
            <person name="Shu S."/>
            <person name="Ishizaki K."/>
            <person name="Yamaoka S."/>
            <person name="Nishihama R."/>
            <person name="Nakamura Y."/>
            <person name="Berger F."/>
            <person name="Adam C."/>
            <person name="Aki S.S."/>
            <person name="Althoff F."/>
            <person name="Araki T."/>
            <person name="Arteaga-Vazquez M.A."/>
            <person name="Balasubrmanian S."/>
            <person name="Barry K."/>
            <person name="Bauer D."/>
            <person name="Boehm C.R."/>
            <person name="Briginshaw L."/>
            <person name="Caballero-Perez J."/>
            <person name="Catarino B."/>
            <person name="Chen F."/>
            <person name="Chiyoda S."/>
            <person name="Chovatia M."/>
            <person name="Davies K.M."/>
            <person name="Delmans M."/>
            <person name="Demura T."/>
            <person name="Dierschke T."/>
            <person name="Dolan L."/>
            <person name="Dorantes-Acosta A.E."/>
            <person name="Eklund D.M."/>
            <person name="Florent S.N."/>
            <person name="Flores-Sandoval E."/>
            <person name="Fujiyama A."/>
            <person name="Fukuzawa H."/>
            <person name="Galik B."/>
            <person name="Grimanelli D."/>
            <person name="Grimwood J."/>
            <person name="Grossniklaus U."/>
            <person name="Hamada T."/>
            <person name="Haseloff J."/>
            <person name="Hetherington A.J."/>
            <person name="Higo A."/>
            <person name="Hirakawa Y."/>
            <person name="Hundley H.N."/>
            <person name="Ikeda Y."/>
            <person name="Inoue K."/>
            <person name="Inoue S.I."/>
            <person name="Ishida S."/>
            <person name="Jia Q."/>
            <person name="Kakita M."/>
            <person name="Kanazawa T."/>
            <person name="Kawai Y."/>
            <person name="Kawashima T."/>
            <person name="Kennedy M."/>
            <person name="Kinose K."/>
            <person name="Kinoshita T."/>
            <person name="Kohara Y."/>
            <person name="Koide E."/>
            <person name="Komatsu K."/>
            <person name="Kopischke S."/>
            <person name="Kubo M."/>
            <person name="Kyozuka J."/>
            <person name="Lagercrantz U."/>
            <person name="Lin S.S."/>
            <person name="Lindquist E."/>
            <person name="Lipzen A.M."/>
            <person name="Lu C.W."/>
            <person name="De Luna E."/>
            <person name="Martienssen R.A."/>
            <person name="Minamino N."/>
            <person name="Mizutani M."/>
            <person name="Mizutani M."/>
            <person name="Mochizuki N."/>
            <person name="Monte I."/>
            <person name="Mosher R."/>
            <person name="Nagasaki H."/>
            <person name="Nakagami H."/>
            <person name="Naramoto S."/>
            <person name="Nishitani K."/>
            <person name="Ohtani M."/>
            <person name="Okamoto T."/>
            <person name="Okumura M."/>
            <person name="Phillips J."/>
            <person name="Pollak B."/>
            <person name="Reinders A."/>
            <person name="Rovekamp M."/>
            <person name="Sano R."/>
            <person name="Sawa S."/>
            <person name="Schmid M.W."/>
            <person name="Shirakawa M."/>
            <person name="Solano R."/>
            <person name="Spunde A."/>
            <person name="Suetsugu N."/>
            <person name="Sugano S."/>
            <person name="Sugiyama A."/>
            <person name="Sun R."/>
            <person name="Suzuki Y."/>
            <person name="Takenaka M."/>
            <person name="Takezawa D."/>
            <person name="Tomogane H."/>
            <person name="Tsuzuki M."/>
            <person name="Ueda T."/>
            <person name="Umeda M."/>
            <person name="Ward J.M."/>
            <person name="Watanabe Y."/>
            <person name="Yazaki K."/>
            <person name="Yokoyama R."/>
            <person name="Yoshitake Y."/>
            <person name="Yotsui I."/>
            <person name="Zachgo S."/>
            <person name="Schmutz J."/>
        </authorList>
    </citation>
    <scope>NUCLEOTIDE SEQUENCE [LARGE SCALE GENOMIC DNA]</scope>
    <source>
        <strain evidence="2">Tak-1</strain>
    </source>
</reference>
<evidence type="ECO:0000313" key="1">
    <source>
        <dbReference type="EMBL" id="PTQ35384.1"/>
    </source>
</evidence>
<gene>
    <name evidence="1" type="ORF">MARPO_0071s0003</name>
</gene>
<keyword evidence="2" id="KW-1185">Reference proteome</keyword>
<dbReference type="Proteomes" id="UP000244005">
    <property type="component" value="Unassembled WGS sequence"/>
</dbReference>
<evidence type="ECO:0000313" key="2">
    <source>
        <dbReference type="Proteomes" id="UP000244005"/>
    </source>
</evidence>
<dbReference type="AlphaFoldDB" id="A0A2R6WNF5"/>